<dbReference type="EMBL" id="CADIKL010000003">
    <property type="protein sequence ID" value="CAB3778891.1"/>
    <property type="molecule type" value="Genomic_DNA"/>
</dbReference>
<reference evidence="7 8" key="1">
    <citation type="submission" date="2020-04" db="EMBL/GenBank/DDBJ databases">
        <authorList>
            <person name="De Canck E."/>
        </authorList>
    </citation>
    <scope>NUCLEOTIDE SEQUENCE [LARGE SCALE GENOMIC DNA]</scope>
    <source>
        <strain evidence="7 8">LMG 28688</strain>
    </source>
</reference>
<evidence type="ECO:0000256" key="1">
    <source>
        <dbReference type="ARBA" id="ARBA00010062"/>
    </source>
</evidence>
<keyword evidence="8" id="KW-1185">Reference proteome</keyword>
<keyword evidence="2" id="KW-0813">Transport</keyword>
<name>A0A6J5FIW0_9BURK</name>
<feature type="chain" id="PRO_5026873418" evidence="5">
    <location>
        <begin position="45"/>
        <end position="406"/>
    </location>
</feature>
<dbReference type="PRINTS" id="PR00337">
    <property type="entry name" value="LEUILEVALBP"/>
</dbReference>
<dbReference type="PROSITE" id="PS51318">
    <property type="entry name" value="TAT"/>
    <property type="match status" value="1"/>
</dbReference>
<evidence type="ECO:0000256" key="5">
    <source>
        <dbReference type="SAM" id="SignalP"/>
    </source>
</evidence>
<dbReference type="CDD" id="cd06342">
    <property type="entry name" value="PBP1_ABC_LIVBP-like"/>
    <property type="match status" value="1"/>
</dbReference>
<keyword evidence="3 5" id="KW-0732">Signal</keyword>
<evidence type="ECO:0000256" key="2">
    <source>
        <dbReference type="ARBA" id="ARBA00022448"/>
    </source>
</evidence>
<dbReference type="GO" id="GO:0006865">
    <property type="term" value="P:amino acid transport"/>
    <property type="evidence" value="ECO:0007669"/>
    <property type="project" value="UniProtKB-KW"/>
</dbReference>
<evidence type="ECO:0000256" key="3">
    <source>
        <dbReference type="ARBA" id="ARBA00022729"/>
    </source>
</evidence>
<comment type="similarity">
    <text evidence="1">Belongs to the leucine-binding protein family.</text>
</comment>
<dbReference type="Gene3D" id="3.40.50.2300">
    <property type="match status" value="2"/>
</dbReference>
<feature type="signal peptide" evidence="5">
    <location>
        <begin position="1"/>
        <end position="44"/>
    </location>
</feature>
<proteinExistence type="inferred from homology"/>
<evidence type="ECO:0000313" key="7">
    <source>
        <dbReference type="EMBL" id="CAB3778891.1"/>
    </source>
</evidence>
<dbReference type="InterPro" id="IPR028081">
    <property type="entry name" value="Leu-bd"/>
</dbReference>
<dbReference type="InterPro" id="IPR000709">
    <property type="entry name" value="Leu_Ile_Val-bd"/>
</dbReference>
<gene>
    <name evidence="7" type="primary">braC_2</name>
    <name evidence="7" type="ORF">LMG28688_00616</name>
</gene>
<dbReference type="PANTHER" id="PTHR47151">
    <property type="entry name" value="LEU/ILE/VAL-BINDING ABC TRANSPORTER SUBUNIT"/>
    <property type="match status" value="1"/>
</dbReference>
<dbReference type="InterPro" id="IPR028082">
    <property type="entry name" value="Peripla_BP_I"/>
</dbReference>
<dbReference type="InterPro" id="IPR006311">
    <property type="entry name" value="TAT_signal"/>
</dbReference>
<feature type="domain" description="Leucine-binding protein" evidence="6">
    <location>
        <begin position="52"/>
        <end position="395"/>
    </location>
</feature>
<dbReference type="AlphaFoldDB" id="A0A6J5FIW0"/>
<evidence type="ECO:0000259" key="6">
    <source>
        <dbReference type="Pfam" id="PF13458"/>
    </source>
</evidence>
<evidence type="ECO:0000313" key="8">
    <source>
        <dbReference type="Proteomes" id="UP000494119"/>
    </source>
</evidence>
<dbReference type="Pfam" id="PF13458">
    <property type="entry name" value="Peripla_BP_6"/>
    <property type="match status" value="1"/>
</dbReference>
<organism evidence="7 8">
    <name type="scientific">Paraburkholderia caffeinitolerans</name>
    <dbReference type="NCBI Taxonomy" id="1723730"/>
    <lineage>
        <taxon>Bacteria</taxon>
        <taxon>Pseudomonadati</taxon>
        <taxon>Pseudomonadota</taxon>
        <taxon>Betaproteobacteria</taxon>
        <taxon>Burkholderiales</taxon>
        <taxon>Burkholderiaceae</taxon>
        <taxon>Paraburkholderia</taxon>
    </lineage>
</organism>
<dbReference type="Proteomes" id="UP000494119">
    <property type="component" value="Unassembled WGS sequence"/>
</dbReference>
<dbReference type="PANTHER" id="PTHR47151:SF2">
    <property type="entry name" value="AMINO ACID BINDING PROTEIN"/>
    <property type="match status" value="1"/>
</dbReference>
<evidence type="ECO:0000256" key="4">
    <source>
        <dbReference type="ARBA" id="ARBA00022970"/>
    </source>
</evidence>
<keyword evidence="4" id="KW-0029">Amino-acid transport</keyword>
<dbReference type="SUPFAM" id="SSF53822">
    <property type="entry name" value="Periplasmic binding protein-like I"/>
    <property type="match status" value="1"/>
</dbReference>
<sequence>MRSRHTPRRPSGAPPRPSRRAALLAATLGALSCMLATAPGAAYAAGPLTALTVRIGFAAPLSGDYADYGRDLQKGAQLAIDDANAQGVKIGDQTAHFELVSVDDRADPRGGVHAAARLANENVVAVVGHFNSGAAIAASRIYESAGIPMIAPTATNPTLTSQGFANTFTVIANDARTAGMAGAWAVDEIKARRIAILDDRSAFGQGEADVFERTVKARGGTVVAREFAMSESGDIVDFGPQLARIQAANADLLYFGGLAHEAAMLVRQMKARNMSVQFVGGGGVAIPDFVRLAGVAGEGALAWEYGRPLAQLPDGPHFAQRFKSRFGVDVLAYAPFGYDATWAAIHAMTAARSANHEVWRGALKALSFDGVTGHIAFDDQGALKNGAATLYRLKQGTWVPVTTRGG</sequence>
<protein>
    <submittedName>
        <fullName evidence="7">Leucine-, isoleucine-, valine-, threonine-, and alanine-binding protein</fullName>
    </submittedName>
</protein>
<accession>A0A6J5FIW0</accession>
<dbReference type="PROSITE" id="PS51257">
    <property type="entry name" value="PROKAR_LIPOPROTEIN"/>
    <property type="match status" value="1"/>
</dbReference>